<dbReference type="STRING" id="4540.A0A3L6T3P4"/>
<dbReference type="GO" id="GO:0006511">
    <property type="term" value="P:ubiquitin-dependent protein catabolic process"/>
    <property type="evidence" value="ECO:0007669"/>
    <property type="project" value="TreeGrafter"/>
</dbReference>
<dbReference type="Gene3D" id="3.30.40.10">
    <property type="entry name" value="Zinc/RING finger domain, C3HC4 (zinc finger)"/>
    <property type="match status" value="1"/>
</dbReference>
<keyword evidence="2 4" id="KW-0863">Zinc-finger</keyword>
<dbReference type="InterPro" id="IPR001841">
    <property type="entry name" value="Znf_RING"/>
</dbReference>
<evidence type="ECO:0000256" key="1">
    <source>
        <dbReference type="ARBA" id="ARBA00022723"/>
    </source>
</evidence>
<evidence type="ECO:0000256" key="2">
    <source>
        <dbReference type="ARBA" id="ARBA00022771"/>
    </source>
</evidence>
<dbReference type="OrthoDB" id="21204at2759"/>
<comment type="caution">
    <text evidence="7">The sequence shown here is derived from an EMBL/GenBank/DDBJ whole genome shotgun (WGS) entry which is preliminary data.</text>
</comment>
<reference evidence="8" key="1">
    <citation type="journal article" date="2019" name="Nat. Commun.">
        <title>The genome of broomcorn millet.</title>
        <authorList>
            <person name="Zou C."/>
            <person name="Miki D."/>
            <person name="Li D."/>
            <person name="Tang Q."/>
            <person name="Xiao L."/>
            <person name="Rajput S."/>
            <person name="Deng P."/>
            <person name="Jia W."/>
            <person name="Huang R."/>
            <person name="Zhang M."/>
            <person name="Sun Y."/>
            <person name="Hu J."/>
            <person name="Fu X."/>
            <person name="Schnable P.S."/>
            <person name="Li F."/>
            <person name="Zhang H."/>
            <person name="Feng B."/>
            <person name="Zhu X."/>
            <person name="Liu R."/>
            <person name="Schnable J.C."/>
            <person name="Zhu J.-K."/>
            <person name="Zhang H."/>
        </authorList>
    </citation>
    <scope>NUCLEOTIDE SEQUENCE [LARGE SCALE GENOMIC DNA]</scope>
</reference>
<feature type="compositionally biased region" description="Polar residues" evidence="5">
    <location>
        <begin position="1"/>
        <end position="12"/>
    </location>
</feature>
<feature type="region of interest" description="Disordered" evidence="5">
    <location>
        <begin position="162"/>
        <end position="194"/>
    </location>
</feature>
<dbReference type="Pfam" id="PF13639">
    <property type="entry name" value="zf-RING_2"/>
    <property type="match status" value="1"/>
</dbReference>
<keyword evidence="3" id="KW-0862">Zinc</keyword>
<dbReference type="PANTHER" id="PTHR45931">
    <property type="entry name" value="SI:CH211-59O9.10"/>
    <property type="match status" value="1"/>
</dbReference>
<evidence type="ECO:0000256" key="4">
    <source>
        <dbReference type="PROSITE-ProRule" id="PRU00175"/>
    </source>
</evidence>
<dbReference type="PROSITE" id="PS50089">
    <property type="entry name" value="ZF_RING_2"/>
    <property type="match status" value="1"/>
</dbReference>
<gene>
    <name evidence="7" type="ORF">C2845_PM05G05920</name>
</gene>
<dbReference type="InterPro" id="IPR013083">
    <property type="entry name" value="Znf_RING/FYVE/PHD"/>
</dbReference>
<name>A0A3L6T3P4_PANMI</name>
<evidence type="ECO:0000259" key="6">
    <source>
        <dbReference type="PROSITE" id="PS50089"/>
    </source>
</evidence>
<dbReference type="GO" id="GO:0008270">
    <property type="term" value="F:zinc ion binding"/>
    <property type="evidence" value="ECO:0007669"/>
    <property type="project" value="UniProtKB-KW"/>
</dbReference>
<keyword evidence="8" id="KW-1185">Reference proteome</keyword>
<dbReference type="GO" id="GO:0061630">
    <property type="term" value="F:ubiquitin protein ligase activity"/>
    <property type="evidence" value="ECO:0007669"/>
    <property type="project" value="TreeGrafter"/>
</dbReference>
<proteinExistence type="predicted"/>
<dbReference type="AlphaFoldDB" id="A0A3L6T3P4"/>
<evidence type="ECO:0000256" key="3">
    <source>
        <dbReference type="ARBA" id="ARBA00022833"/>
    </source>
</evidence>
<dbReference type="CDD" id="cd16454">
    <property type="entry name" value="RING-H2_PA-TM-RING"/>
    <property type="match status" value="1"/>
</dbReference>
<evidence type="ECO:0000313" key="8">
    <source>
        <dbReference type="Proteomes" id="UP000275267"/>
    </source>
</evidence>
<dbReference type="InterPro" id="IPR051834">
    <property type="entry name" value="RING_finger_E3_ligase"/>
</dbReference>
<protein>
    <recommendedName>
        <fullName evidence="6">RING-type domain-containing protein</fullName>
    </recommendedName>
</protein>
<dbReference type="EMBL" id="PQIB02000003">
    <property type="protein sequence ID" value="RLN30238.1"/>
    <property type="molecule type" value="Genomic_DNA"/>
</dbReference>
<feature type="domain" description="RING-type" evidence="6">
    <location>
        <begin position="114"/>
        <end position="155"/>
    </location>
</feature>
<keyword evidence="1" id="KW-0479">Metal-binding</keyword>
<dbReference type="GO" id="GO:0005634">
    <property type="term" value="C:nucleus"/>
    <property type="evidence" value="ECO:0007669"/>
    <property type="project" value="TreeGrafter"/>
</dbReference>
<dbReference type="SUPFAM" id="SSF57850">
    <property type="entry name" value="RING/U-box"/>
    <property type="match status" value="1"/>
</dbReference>
<evidence type="ECO:0000256" key="5">
    <source>
        <dbReference type="SAM" id="MobiDB-lite"/>
    </source>
</evidence>
<evidence type="ECO:0000313" key="7">
    <source>
        <dbReference type="EMBL" id="RLN30238.1"/>
    </source>
</evidence>
<feature type="region of interest" description="Disordered" evidence="5">
    <location>
        <begin position="1"/>
        <end position="34"/>
    </location>
</feature>
<sequence>MASDDSYGNVSTMAAGEPHSDPELPRPASPMEARNTEEELANMFARFARLAPFMHLPSAGPNGFDLSVRLGDEFPGAGDVGADSGFVGVPASGDAMAALPETTVGEGEAGEEECAVCLEGYAAGDTVRTLPCSHGFHGHCILRWLAASRLCPLCRFAMPAEVEPEADDEDDEEGESDDDYATFEPLPSDFCVDG</sequence>
<dbReference type="SMART" id="SM00184">
    <property type="entry name" value="RING"/>
    <property type="match status" value="1"/>
</dbReference>
<accession>A0A3L6T3P4</accession>
<dbReference type="PANTHER" id="PTHR45931:SF23">
    <property type="entry name" value="OS12G0134500 PROTEIN"/>
    <property type="match status" value="1"/>
</dbReference>
<organism evidence="7 8">
    <name type="scientific">Panicum miliaceum</name>
    <name type="common">Proso millet</name>
    <name type="synonym">Broomcorn millet</name>
    <dbReference type="NCBI Taxonomy" id="4540"/>
    <lineage>
        <taxon>Eukaryota</taxon>
        <taxon>Viridiplantae</taxon>
        <taxon>Streptophyta</taxon>
        <taxon>Embryophyta</taxon>
        <taxon>Tracheophyta</taxon>
        <taxon>Spermatophyta</taxon>
        <taxon>Magnoliopsida</taxon>
        <taxon>Liliopsida</taxon>
        <taxon>Poales</taxon>
        <taxon>Poaceae</taxon>
        <taxon>PACMAD clade</taxon>
        <taxon>Panicoideae</taxon>
        <taxon>Panicodae</taxon>
        <taxon>Paniceae</taxon>
        <taxon>Panicinae</taxon>
        <taxon>Panicum</taxon>
        <taxon>Panicum sect. Panicum</taxon>
    </lineage>
</organism>
<feature type="compositionally biased region" description="Acidic residues" evidence="5">
    <location>
        <begin position="162"/>
        <end position="181"/>
    </location>
</feature>
<dbReference type="Proteomes" id="UP000275267">
    <property type="component" value="Unassembled WGS sequence"/>
</dbReference>